<dbReference type="PANTHER" id="PTHR15741:SF27">
    <property type="entry name" value="TRANSCRIPTION FACTOR AP-4"/>
    <property type="match status" value="1"/>
</dbReference>
<feature type="compositionally biased region" description="Acidic residues" evidence="7">
    <location>
        <begin position="171"/>
        <end position="181"/>
    </location>
</feature>
<feature type="compositionally biased region" description="Polar residues" evidence="7">
    <location>
        <begin position="101"/>
        <end position="113"/>
    </location>
</feature>
<dbReference type="InterPro" id="IPR011598">
    <property type="entry name" value="bHLH_dom"/>
</dbReference>
<dbReference type="Gene3D" id="4.10.280.10">
    <property type="entry name" value="Helix-loop-helix DNA-binding domain"/>
    <property type="match status" value="1"/>
</dbReference>
<dbReference type="GO" id="GO:0046983">
    <property type="term" value="F:protein dimerization activity"/>
    <property type="evidence" value="ECO:0007669"/>
    <property type="project" value="InterPro"/>
</dbReference>
<dbReference type="InParanoid" id="A0A1C7NFS6"/>
<dbReference type="EMBL" id="LUGH01000191">
    <property type="protein sequence ID" value="OBZ87878.1"/>
    <property type="molecule type" value="Genomic_DNA"/>
</dbReference>
<evidence type="ECO:0000256" key="5">
    <source>
        <dbReference type="ARBA" id="ARBA00023242"/>
    </source>
</evidence>
<feature type="compositionally biased region" description="Low complexity" evidence="7">
    <location>
        <begin position="68"/>
        <end position="100"/>
    </location>
</feature>
<keyword evidence="2" id="KW-0805">Transcription regulation</keyword>
<keyword evidence="10" id="KW-1185">Reference proteome</keyword>
<accession>A0A1C7NFS6</accession>
<reference evidence="9 10" key="1">
    <citation type="submission" date="2016-03" db="EMBL/GenBank/DDBJ databases">
        <title>Choanephora cucurbitarum.</title>
        <authorList>
            <person name="Min B."/>
            <person name="Park H."/>
            <person name="Park J.-H."/>
            <person name="Shin H.-D."/>
            <person name="Choi I.-G."/>
        </authorList>
    </citation>
    <scope>NUCLEOTIDE SEQUENCE [LARGE SCALE GENOMIC DNA]</scope>
    <source>
        <strain evidence="9 10">KUS-F28377</strain>
    </source>
</reference>
<organism evidence="9 10">
    <name type="scientific">Choanephora cucurbitarum</name>
    <dbReference type="NCBI Taxonomy" id="101091"/>
    <lineage>
        <taxon>Eukaryota</taxon>
        <taxon>Fungi</taxon>
        <taxon>Fungi incertae sedis</taxon>
        <taxon>Mucoromycota</taxon>
        <taxon>Mucoromycotina</taxon>
        <taxon>Mucoromycetes</taxon>
        <taxon>Mucorales</taxon>
        <taxon>Mucorineae</taxon>
        <taxon>Choanephoraceae</taxon>
        <taxon>Choanephoroideae</taxon>
        <taxon>Choanephora</taxon>
    </lineage>
</organism>
<evidence type="ECO:0000256" key="6">
    <source>
        <dbReference type="SAM" id="Coils"/>
    </source>
</evidence>
<keyword evidence="6" id="KW-0175">Coiled coil</keyword>
<name>A0A1C7NFS6_9FUNG</name>
<evidence type="ECO:0000256" key="4">
    <source>
        <dbReference type="ARBA" id="ARBA00023163"/>
    </source>
</evidence>
<evidence type="ECO:0000256" key="7">
    <source>
        <dbReference type="SAM" id="MobiDB-lite"/>
    </source>
</evidence>
<feature type="region of interest" description="Disordered" evidence="7">
    <location>
        <begin position="161"/>
        <end position="185"/>
    </location>
</feature>
<dbReference type="PROSITE" id="PS50888">
    <property type="entry name" value="BHLH"/>
    <property type="match status" value="1"/>
</dbReference>
<dbReference type="SMART" id="SM00353">
    <property type="entry name" value="HLH"/>
    <property type="match status" value="1"/>
</dbReference>
<dbReference type="Proteomes" id="UP000093000">
    <property type="component" value="Unassembled WGS sequence"/>
</dbReference>
<dbReference type="OrthoDB" id="5778525at2759"/>
<evidence type="ECO:0000259" key="8">
    <source>
        <dbReference type="PROSITE" id="PS50888"/>
    </source>
</evidence>
<evidence type="ECO:0000313" key="10">
    <source>
        <dbReference type="Proteomes" id="UP000093000"/>
    </source>
</evidence>
<evidence type="ECO:0000313" key="9">
    <source>
        <dbReference type="EMBL" id="OBZ87878.1"/>
    </source>
</evidence>
<dbReference type="GO" id="GO:0005634">
    <property type="term" value="C:nucleus"/>
    <property type="evidence" value="ECO:0007669"/>
    <property type="project" value="UniProtKB-SubCell"/>
</dbReference>
<dbReference type="AlphaFoldDB" id="A0A1C7NFS6"/>
<sequence>MSEFNYTNYPVYIESPQQHALMYGNSTGYYPPSQEYYQPVQQYVYNTPWMTNYSVTNSKETHCSNQLSPTLSPSSSITTNTTTASSSSPSSSSPSSPPSSYHEQASLLVSSSKTTEERVKETIARANTIPAEFFQTEFLDYSQQQLAKKRKRAVIDDVKAANRRKNKKDENEEDSDEELDTNEIRRQIHIQSEQKRRAQIKDGFDELKNHLPGCANKKLSKAALLTRTVQQLEYMKKMQDELLAEVERLAKENAELKNFTSSYISTNASE</sequence>
<dbReference type="STRING" id="101091.A0A1C7NFS6"/>
<comment type="subcellular location">
    <subcellularLocation>
        <location evidence="1">Nucleus</location>
    </subcellularLocation>
</comment>
<keyword evidence="3" id="KW-0238">DNA-binding</keyword>
<evidence type="ECO:0000256" key="2">
    <source>
        <dbReference type="ARBA" id="ARBA00023015"/>
    </source>
</evidence>
<comment type="caution">
    <text evidence="9">The sequence shown here is derived from an EMBL/GenBank/DDBJ whole genome shotgun (WGS) entry which is preliminary data.</text>
</comment>
<gene>
    <name evidence="9" type="primary">Mlx_1</name>
    <name evidence="9" type="ORF">A0J61_04073</name>
</gene>
<dbReference type="PANTHER" id="PTHR15741">
    <property type="entry name" value="BASIC HELIX-LOOP-HELIX ZIP TRANSCRIPTION FACTOR"/>
    <property type="match status" value="1"/>
</dbReference>
<keyword evidence="4" id="KW-0804">Transcription</keyword>
<proteinExistence type="predicted"/>
<feature type="coiled-coil region" evidence="6">
    <location>
        <begin position="232"/>
        <end position="259"/>
    </location>
</feature>
<dbReference type="SUPFAM" id="SSF47459">
    <property type="entry name" value="HLH, helix-loop-helix DNA-binding domain"/>
    <property type="match status" value="1"/>
</dbReference>
<dbReference type="InterPro" id="IPR052207">
    <property type="entry name" value="Max-like/E-box_TFs"/>
</dbReference>
<feature type="region of interest" description="Disordered" evidence="7">
    <location>
        <begin position="60"/>
        <end position="115"/>
    </location>
</feature>
<dbReference type="InterPro" id="IPR036638">
    <property type="entry name" value="HLH_DNA-bd_sf"/>
</dbReference>
<dbReference type="GO" id="GO:0000978">
    <property type="term" value="F:RNA polymerase II cis-regulatory region sequence-specific DNA binding"/>
    <property type="evidence" value="ECO:0007669"/>
    <property type="project" value="TreeGrafter"/>
</dbReference>
<feature type="domain" description="BHLH" evidence="8">
    <location>
        <begin position="184"/>
        <end position="235"/>
    </location>
</feature>
<keyword evidence="5" id="KW-0539">Nucleus</keyword>
<dbReference type="GO" id="GO:0000981">
    <property type="term" value="F:DNA-binding transcription factor activity, RNA polymerase II-specific"/>
    <property type="evidence" value="ECO:0007669"/>
    <property type="project" value="TreeGrafter"/>
</dbReference>
<evidence type="ECO:0000256" key="1">
    <source>
        <dbReference type="ARBA" id="ARBA00004123"/>
    </source>
</evidence>
<dbReference type="Pfam" id="PF00010">
    <property type="entry name" value="HLH"/>
    <property type="match status" value="1"/>
</dbReference>
<protein>
    <submittedName>
        <fullName evidence="9">Max-like protein X</fullName>
    </submittedName>
</protein>
<evidence type="ECO:0000256" key="3">
    <source>
        <dbReference type="ARBA" id="ARBA00023125"/>
    </source>
</evidence>